<dbReference type="Proteomes" id="UP000004994">
    <property type="component" value="Chromosome 9"/>
</dbReference>
<sequence>MTTTPTIRKSPTKLDPAKSKFLVGKQISIDPS</sequence>
<proteinExistence type="predicted"/>
<name>A0A3Q7I0N9_SOLLC</name>
<dbReference type="PaxDb" id="4081-Solyc09g030360.1.1"/>
<evidence type="ECO:0000313" key="2">
    <source>
        <dbReference type="EnsemblPlants" id="Solyc09g030360.2.1.1"/>
    </source>
</evidence>
<accession>A0A3Q7I0N9</accession>
<protein>
    <submittedName>
        <fullName evidence="2">Uncharacterized protein</fullName>
    </submittedName>
</protein>
<dbReference type="Gramene" id="Solyc09g030360.2.1">
    <property type="protein sequence ID" value="Solyc09g030360.2.1.1"/>
    <property type="gene ID" value="Solyc09g030360.2"/>
</dbReference>
<dbReference type="AlphaFoldDB" id="A0A3Q7I0N9"/>
<evidence type="ECO:0000256" key="1">
    <source>
        <dbReference type="SAM" id="MobiDB-lite"/>
    </source>
</evidence>
<dbReference type="EnsemblPlants" id="Solyc09g030360.2.1">
    <property type="protein sequence ID" value="Solyc09g030360.2.1.1"/>
    <property type="gene ID" value="Solyc09g030360.2"/>
</dbReference>
<evidence type="ECO:0000313" key="3">
    <source>
        <dbReference type="Proteomes" id="UP000004994"/>
    </source>
</evidence>
<reference evidence="2" key="1">
    <citation type="journal article" date="2012" name="Nature">
        <title>The tomato genome sequence provides insights into fleshy fruit evolution.</title>
        <authorList>
            <consortium name="Tomato Genome Consortium"/>
        </authorList>
    </citation>
    <scope>NUCLEOTIDE SEQUENCE [LARGE SCALE GENOMIC DNA]</scope>
    <source>
        <strain evidence="2">cv. Heinz 1706</strain>
    </source>
</reference>
<reference evidence="2" key="2">
    <citation type="submission" date="2019-01" db="UniProtKB">
        <authorList>
            <consortium name="EnsemblPlants"/>
        </authorList>
    </citation>
    <scope>IDENTIFICATION</scope>
    <source>
        <strain evidence="2">cv. Heinz 1706</strain>
    </source>
</reference>
<feature type="region of interest" description="Disordered" evidence="1">
    <location>
        <begin position="1"/>
        <end position="32"/>
    </location>
</feature>
<keyword evidence="3" id="KW-1185">Reference proteome</keyword>
<organism evidence="2">
    <name type="scientific">Solanum lycopersicum</name>
    <name type="common">Tomato</name>
    <name type="synonym">Lycopersicon esculentum</name>
    <dbReference type="NCBI Taxonomy" id="4081"/>
    <lineage>
        <taxon>Eukaryota</taxon>
        <taxon>Viridiplantae</taxon>
        <taxon>Streptophyta</taxon>
        <taxon>Embryophyta</taxon>
        <taxon>Tracheophyta</taxon>
        <taxon>Spermatophyta</taxon>
        <taxon>Magnoliopsida</taxon>
        <taxon>eudicotyledons</taxon>
        <taxon>Gunneridae</taxon>
        <taxon>Pentapetalae</taxon>
        <taxon>asterids</taxon>
        <taxon>lamiids</taxon>
        <taxon>Solanales</taxon>
        <taxon>Solanaceae</taxon>
        <taxon>Solanoideae</taxon>
        <taxon>Solaneae</taxon>
        <taxon>Solanum</taxon>
        <taxon>Solanum subgen. Lycopersicon</taxon>
    </lineage>
</organism>
<dbReference type="InParanoid" id="A0A3Q7I0N9"/>